<evidence type="ECO:0000313" key="2">
    <source>
        <dbReference type="Proteomes" id="UP000189670"/>
    </source>
</evidence>
<dbReference type="EMBL" id="ATBP01001390">
    <property type="protein sequence ID" value="ETR67417.1"/>
    <property type="molecule type" value="Genomic_DNA"/>
</dbReference>
<proteinExistence type="predicted"/>
<reference evidence="2" key="1">
    <citation type="submission" date="2012-11" db="EMBL/GenBank/DDBJ databases">
        <authorList>
            <person name="Lucero-Rivera Y.E."/>
            <person name="Tovar-Ramirez D."/>
        </authorList>
    </citation>
    <scope>NUCLEOTIDE SEQUENCE [LARGE SCALE GENOMIC DNA]</scope>
    <source>
        <strain evidence="2">Araruama</strain>
    </source>
</reference>
<protein>
    <submittedName>
        <fullName evidence="1">Uncharacterized protein</fullName>
    </submittedName>
</protein>
<name>A0A1V1NXU9_9BACT</name>
<gene>
    <name evidence="1" type="ORF">OMM_11622</name>
</gene>
<comment type="caution">
    <text evidence="1">The sequence shown here is derived from an EMBL/GenBank/DDBJ whole genome shotgun (WGS) entry which is preliminary data.</text>
</comment>
<dbReference type="Proteomes" id="UP000189670">
    <property type="component" value="Unassembled WGS sequence"/>
</dbReference>
<organism evidence="1 2">
    <name type="scientific">Candidatus Magnetoglobus multicellularis str. Araruama</name>
    <dbReference type="NCBI Taxonomy" id="890399"/>
    <lineage>
        <taxon>Bacteria</taxon>
        <taxon>Pseudomonadati</taxon>
        <taxon>Thermodesulfobacteriota</taxon>
        <taxon>Desulfobacteria</taxon>
        <taxon>Desulfobacterales</taxon>
        <taxon>Desulfobacteraceae</taxon>
        <taxon>Candidatus Magnetoglobus</taxon>
    </lineage>
</organism>
<sequence length="73" mass="8874">MFCFVCKPQKLFFHLVQFFGPAYHNKLKIWNYLIEIEWKLSGKQRWESILIQIDSLFKEGSKENYNDISKLMI</sequence>
<dbReference type="AlphaFoldDB" id="A0A1V1NXU9"/>
<accession>A0A1V1NXU9</accession>
<evidence type="ECO:0000313" key="1">
    <source>
        <dbReference type="EMBL" id="ETR67417.1"/>
    </source>
</evidence>